<gene>
    <name evidence="1" type="ORF">US91_C0008G0072</name>
</gene>
<comment type="caution">
    <text evidence="1">The sequence shown here is derived from an EMBL/GenBank/DDBJ whole genome shotgun (WGS) entry which is preliminary data.</text>
</comment>
<sequence>MALLSSSASYMGVDIGSTGIKIVELKKEGGLIKLVNYGFSESEDQELIDWQNNTAFAAKVINRIIKESGISSTSAVSALPTFSVFSSVLNLSNVSKKDMASAIHWEAKKVIPLPLEDMILDWKEIEEKSLGKAVDKNNFKVLLTGAPRVLVKKYIEIFKLAKINLLSLETETFSIIRSLLGNDKSTVMLVEIGAGTTDVSVVDSTIPILNRSIDVGGNAITKTISKNLNISLDKAEQFKYDLGVSAIGATPDNAPQIIIEAVSPIVNEIKYAINHYQSKSNKKIDKVVLSGGSALLPNLTGYLTKILDLNVIIGDPWARVSYPEDLRPLLQEIGPRVGVAIGLAIREIE</sequence>
<dbReference type="SUPFAM" id="SSF53067">
    <property type="entry name" value="Actin-like ATPase domain"/>
    <property type="match status" value="2"/>
</dbReference>
<dbReference type="AlphaFoldDB" id="A0A0G0JTH8"/>
<dbReference type="NCBIfam" id="TIGR01175">
    <property type="entry name" value="pilM"/>
    <property type="match status" value="1"/>
</dbReference>
<evidence type="ECO:0000313" key="2">
    <source>
        <dbReference type="Proteomes" id="UP000034022"/>
    </source>
</evidence>
<dbReference type="Gene3D" id="3.30.1490.300">
    <property type="match status" value="1"/>
</dbReference>
<organism evidence="1 2">
    <name type="scientific">Candidatus Falkowbacteria bacterium GW2011_GWE1_38_31</name>
    <dbReference type="NCBI Taxonomy" id="1618638"/>
    <lineage>
        <taxon>Bacteria</taxon>
        <taxon>Candidatus Falkowiibacteriota</taxon>
    </lineage>
</organism>
<dbReference type="PANTHER" id="PTHR32432:SF3">
    <property type="entry name" value="ETHANOLAMINE UTILIZATION PROTEIN EUTJ"/>
    <property type="match status" value="1"/>
</dbReference>
<dbReference type="InterPro" id="IPR043129">
    <property type="entry name" value="ATPase_NBD"/>
</dbReference>
<dbReference type="EMBL" id="LBUU01000008">
    <property type="protein sequence ID" value="KKQ69952.1"/>
    <property type="molecule type" value="Genomic_DNA"/>
</dbReference>
<dbReference type="Pfam" id="PF11104">
    <property type="entry name" value="PilM_2"/>
    <property type="match status" value="1"/>
</dbReference>
<protein>
    <submittedName>
        <fullName evidence="1">Type IV pilus assembly protein PilM</fullName>
    </submittedName>
</protein>
<name>A0A0G0JTH8_9BACT</name>
<accession>A0A0G0JTH8</accession>
<dbReference type="CDD" id="cd24049">
    <property type="entry name" value="ASKHA_NBD_PilM"/>
    <property type="match status" value="1"/>
</dbReference>
<dbReference type="Gene3D" id="3.30.420.40">
    <property type="match status" value="2"/>
</dbReference>
<evidence type="ECO:0000313" key="1">
    <source>
        <dbReference type="EMBL" id="KKQ69952.1"/>
    </source>
</evidence>
<dbReference type="PIRSF" id="PIRSF019169">
    <property type="entry name" value="PilM"/>
    <property type="match status" value="1"/>
</dbReference>
<reference evidence="1 2" key="1">
    <citation type="journal article" date="2015" name="Nature">
        <title>rRNA introns, odd ribosomes, and small enigmatic genomes across a large radiation of phyla.</title>
        <authorList>
            <person name="Brown C.T."/>
            <person name="Hug L.A."/>
            <person name="Thomas B.C."/>
            <person name="Sharon I."/>
            <person name="Castelle C.J."/>
            <person name="Singh A."/>
            <person name="Wilkins M.J."/>
            <person name="Williams K.H."/>
            <person name="Banfield J.F."/>
        </authorList>
    </citation>
    <scope>NUCLEOTIDE SEQUENCE [LARGE SCALE GENOMIC DNA]</scope>
</reference>
<proteinExistence type="predicted"/>
<dbReference type="PANTHER" id="PTHR32432">
    <property type="entry name" value="CELL DIVISION PROTEIN FTSA-RELATED"/>
    <property type="match status" value="1"/>
</dbReference>
<dbReference type="InterPro" id="IPR050696">
    <property type="entry name" value="FtsA/MreB"/>
</dbReference>
<dbReference type="InterPro" id="IPR005883">
    <property type="entry name" value="PilM"/>
</dbReference>
<dbReference type="Proteomes" id="UP000034022">
    <property type="component" value="Unassembled WGS sequence"/>
</dbReference>